<dbReference type="Proteomes" id="UP000663841">
    <property type="component" value="Unassembled WGS sequence"/>
</dbReference>
<dbReference type="AlphaFoldDB" id="A0A8H3CAJ0"/>
<proteinExistence type="predicted"/>
<keyword evidence="2" id="KW-0812">Transmembrane</keyword>
<feature type="compositionally biased region" description="Polar residues" evidence="1">
    <location>
        <begin position="345"/>
        <end position="356"/>
    </location>
</feature>
<feature type="compositionally biased region" description="Polar residues" evidence="1">
    <location>
        <begin position="198"/>
        <end position="209"/>
    </location>
</feature>
<reference evidence="4" key="1">
    <citation type="submission" date="2021-01" db="EMBL/GenBank/DDBJ databases">
        <authorList>
            <person name="Kaushik A."/>
        </authorList>
    </citation>
    <scope>NUCLEOTIDE SEQUENCE</scope>
    <source>
        <strain evidence="4">AG3-T5</strain>
    </source>
</reference>
<feature type="signal peptide" evidence="3">
    <location>
        <begin position="1"/>
        <end position="19"/>
    </location>
</feature>
<evidence type="ECO:0000256" key="3">
    <source>
        <dbReference type="SAM" id="SignalP"/>
    </source>
</evidence>
<accession>A0A8H3CAJ0</accession>
<keyword evidence="3" id="KW-0732">Signal</keyword>
<feature type="region of interest" description="Disordered" evidence="1">
    <location>
        <begin position="184"/>
        <end position="209"/>
    </location>
</feature>
<feature type="region of interest" description="Disordered" evidence="1">
    <location>
        <begin position="281"/>
        <end position="368"/>
    </location>
</feature>
<keyword evidence="2" id="KW-1133">Transmembrane helix</keyword>
<evidence type="ECO:0000313" key="5">
    <source>
        <dbReference type="Proteomes" id="UP000663841"/>
    </source>
</evidence>
<name>A0A8H3CAJ0_9AGAM</name>
<sequence>MLAHGVIFFVASVAGVVRAGNTTCKTNSLDWFTASVGETPCRTYERLRQICSADYQVGNFNPTTPGDSCGGQPAICCCNSVAWTLSMLCMNCQYGVGSSINGDTGYDAGAGAYGIYLNNCGRPTNKTLPDTVQTAVCRQNIKLPAFVYNLFWVTGDWFYEYSKGTANLDISSGKNDTGLCPKATSSSSTVISTGTATPTAQPSSSESSTPVGAIAGGVVGGVVALAVAVLLGFFISRRRRSRGGVIDLTDENKSSSGTFEPYNIPPGAIAQPVAITPYAAPSSSEFTSTAGSPPPTQASSSRYSKPGLIATSPPNRAEIYQSHPLLSTDGGSSSHVTDRHEDSEVLSSTFGLSRSVSGRLPPSYQERD</sequence>
<keyword evidence="2" id="KW-0472">Membrane</keyword>
<evidence type="ECO:0000256" key="1">
    <source>
        <dbReference type="SAM" id="MobiDB-lite"/>
    </source>
</evidence>
<organism evidence="4 5">
    <name type="scientific">Rhizoctonia solani</name>
    <dbReference type="NCBI Taxonomy" id="456999"/>
    <lineage>
        <taxon>Eukaryota</taxon>
        <taxon>Fungi</taxon>
        <taxon>Dikarya</taxon>
        <taxon>Basidiomycota</taxon>
        <taxon>Agaricomycotina</taxon>
        <taxon>Agaricomycetes</taxon>
        <taxon>Cantharellales</taxon>
        <taxon>Ceratobasidiaceae</taxon>
        <taxon>Rhizoctonia</taxon>
    </lineage>
</organism>
<gene>
    <name evidence="4" type="ORF">RDB_LOCUS195737</name>
</gene>
<evidence type="ECO:0000313" key="4">
    <source>
        <dbReference type="EMBL" id="CAE6477383.1"/>
    </source>
</evidence>
<feature type="transmembrane region" description="Helical" evidence="2">
    <location>
        <begin position="211"/>
        <end position="235"/>
    </location>
</feature>
<dbReference type="EMBL" id="CAJMWW010000640">
    <property type="protein sequence ID" value="CAE6477383.1"/>
    <property type="molecule type" value="Genomic_DNA"/>
</dbReference>
<comment type="caution">
    <text evidence="4">The sequence shown here is derived from an EMBL/GenBank/DDBJ whole genome shotgun (WGS) entry which is preliminary data.</text>
</comment>
<protein>
    <recommendedName>
        <fullName evidence="6">LPXTG-domain-containing protein</fullName>
    </recommendedName>
</protein>
<feature type="compositionally biased region" description="Low complexity" evidence="1">
    <location>
        <begin position="184"/>
        <end position="197"/>
    </location>
</feature>
<evidence type="ECO:0008006" key="6">
    <source>
        <dbReference type="Google" id="ProtNLM"/>
    </source>
</evidence>
<feature type="compositionally biased region" description="Polar residues" evidence="1">
    <location>
        <begin position="281"/>
        <end position="303"/>
    </location>
</feature>
<feature type="chain" id="PRO_5034748212" description="LPXTG-domain-containing protein" evidence="3">
    <location>
        <begin position="20"/>
        <end position="368"/>
    </location>
</feature>
<evidence type="ECO:0000256" key="2">
    <source>
        <dbReference type="SAM" id="Phobius"/>
    </source>
</evidence>
<dbReference type="Gene3D" id="1.20.5.510">
    <property type="entry name" value="Single helix bin"/>
    <property type="match status" value="1"/>
</dbReference>